<dbReference type="Proteomes" id="UP000285908">
    <property type="component" value="Unassembled WGS sequence"/>
</dbReference>
<dbReference type="PANTHER" id="PTHR33376:SF15">
    <property type="entry name" value="BLL6794 PROTEIN"/>
    <property type="match status" value="1"/>
</dbReference>
<dbReference type="Gene3D" id="3.40.190.170">
    <property type="entry name" value="Bacterial extracellular solute-binding protein, family 7"/>
    <property type="match status" value="1"/>
</dbReference>
<dbReference type="RefSeq" id="WP_127906560.1">
    <property type="nucleotide sequence ID" value="NZ_RQXX01000003.1"/>
</dbReference>
<name>A0A438AH02_9RHOB</name>
<comment type="caution">
    <text evidence="4">The sequence shown here is derived from an EMBL/GenBank/DDBJ whole genome shotgun (WGS) entry which is preliminary data.</text>
</comment>
<dbReference type="GO" id="GO:0055085">
    <property type="term" value="P:transmembrane transport"/>
    <property type="evidence" value="ECO:0007669"/>
    <property type="project" value="InterPro"/>
</dbReference>
<reference evidence="4 5" key="1">
    <citation type="submission" date="2018-11" db="EMBL/GenBank/DDBJ databases">
        <title>Mesobaculum littorinae gen. nov., sp. nov., isolated from Littorina scabra that represents a novel genus of the order Rhodobacteraceae.</title>
        <authorList>
            <person name="Li F."/>
        </authorList>
    </citation>
    <scope>NUCLEOTIDE SEQUENCE [LARGE SCALE GENOMIC DNA]</scope>
    <source>
        <strain evidence="4 5">M0103</strain>
    </source>
</reference>
<dbReference type="InterPro" id="IPR038404">
    <property type="entry name" value="TRAP_DctP_sf"/>
</dbReference>
<evidence type="ECO:0000256" key="3">
    <source>
        <dbReference type="ARBA" id="ARBA00022764"/>
    </source>
</evidence>
<dbReference type="InterPro" id="IPR018389">
    <property type="entry name" value="DctP_fam"/>
</dbReference>
<dbReference type="PANTHER" id="PTHR33376">
    <property type="match status" value="1"/>
</dbReference>
<accession>A0A438AH02</accession>
<evidence type="ECO:0000313" key="4">
    <source>
        <dbReference type="EMBL" id="RVV97895.1"/>
    </source>
</evidence>
<dbReference type="AlphaFoldDB" id="A0A438AH02"/>
<dbReference type="SUPFAM" id="SSF53850">
    <property type="entry name" value="Periplasmic binding protein-like II"/>
    <property type="match status" value="1"/>
</dbReference>
<dbReference type="EMBL" id="RQXX01000003">
    <property type="protein sequence ID" value="RVV97895.1"/>
    <property type="molecule type" value="Genomic_DNA"/>
</dbReference>
<keyword evidence="2" id="KW-0732">Signal</keyword>
<comment type="subcellular location">
    <subcellularLocation>
        <location evidence="1">Periplasm</location>
    </subcellularLocation>
</comment>
<evidence type="ECO:0000313" key="5">
    <source>
        <dbReference type="Proteomes" id="UP000285908"/>
    </source>
</evidence>
<evidence type="ECO:0000256" key="1">
    <source>
        <dbReference type="ARBA" id="ARBA00004418"/>
    </source>
</evidence>
<organism evidence="4 5">
    <name type="scientific">Mesobaculum littorinae</name>
    <dbReference type="NCBI Taxonomy" id="2486419"/>
    <lineage>
        <taxon>Bacteria</taxon>
        <taxon>Pseudomonadati</taxon>
        <taxon>Pseudomonadota</taxon>
        <taxon>Alphaproteobacteria</taxon>
        <taxon>Rhodobacterales</taxon>
        <taxon>Roseobacteraceae</taxon>
        <taxon>Mesobaculum</taxon>
    </lineage>
</organism>
<sequence>MIHSKLLRNAARLVGAAALGGTLATPALSETTLKFAHFVAPQHTLTGSVIEPLAEHLDEATDGELQIQVYPGGELGAGPLEQYVRVVQGVADIVWGLPGYTSSQFQKTMIAELPGVKAEDTPGYEVIWNAYEDHLTDEFPGTKPLALWTSEPNIFIMKDHDIRTPDDLSGLKIRVAGSASGAMVEALGATPVQMPAGEIYNALQTGLIDGVVTGASAVADFKLDEVANSYTLGAPLGQLVFYVVMNQAKYDSLTDVQKQAIDDMAGEPLSKSAEDAWNAKAEETIAGLREDDGTTVIDLSDDEAAAFGELTEPVTDQIVSDLGAEDTLAAMKGE</sequence>
<dbReference type="NCBIfam" id="NF037995">
    <property type="entry name" value="TRAP_S1"/>
    <property type="match status" value="1"/>
</dbReference>
<dbReference type="CDD" id="cd13665">
    <property type="entry name" value="PBP2_TRAP_Dctp3_4"/>
    <property type="match status" value="1"/>
</dbReference>
<evidence type="ECO:0000256" key="2">
    <source>
        <dbReference type="ARBA" id="ARBA00022729"/>
    </source>
</evidence>
<protein>
    <submittedName>
        <fullName evidence="4">TRAP transporter substrate-binding protein</fullName>
    </submittedName>
</protein>
<dbReference type="GO" id="GO:0042597">
    <property type="term" value="C:periplasmic space"/>
    <property type="evidence" value="ECO:0007669"/>
    <property type="project" value="UniProtKB-SubCell"/>
</dbReference>
<dbReference type="Pfam" id="PF03480">
    <property type="entry name" value="DctP"/>
    <property type="match status" value="1"/>
</dbReference>
<gene>
    <name evidence="4" type="ORF">EKE94_10480</name>
</gene>
<proteinExistence type="predicted"/>
<keyword evidence="3" id="KW-0574">Periplasm</keyword>
<keyword evidence="5" id="KW-1185">Reference proteome</keyword>
<dbReference type="OrthoDB" id="7822595at2"/>